<reference evidence="2 3" key="1">
    <citation type="submission" date="2018-08" db="EMBL/GenBank/DDBJ databases">
        <title>Genomic investigation of the strawberry pathogen Phytophthora fragariae indicates pathogenicity is determined by transcriptional variation in three key races.</title>
        <authorList>
            <person name="Adams T.M."/>
            <person name="Armitage A.D."/>
            <person name="Sobczyk M.K."/>
            <person name="Bates H.J."/>
            <person name="Dunwell J.M."/>
            <person name="Nellist C.F."/>
            <person name="Harrison R.J."/>
        </authorList>
    </citation>
    <scope>NUCLEOTIDE SEQUENCE [LARGE SCALE GENOMIC DNA]</scope>
    <source>
        <strain evidence="2 3">NOV-27</strain>
    </source>
</reference>
<feature type="region of interest" description="Disordered" evidence="1">
    <location>
        <begin position="144"/>
        <end position="164"/>
    </location>
</feature>
<dbReference type="AlphaFoldDB" id="A0A6A3VCG9"/>
<organism evidence="2 3">
    <name type="scientific">Phytophthora fragariae</name>
    <dbReference type="NCBI Taxonomy" id="53985"/>
    <lineage>
        <taxon>Eukaryota</taxon>
        <taxon>Sar</taxon>
        <taxon>Stramenopiles</taxon>
        <taxon>Oomycota</taxon>
        <taxon>Peronosporomycetes</taxon>
        <taxon>Peronosporales</taxon>
        <taxon>Peronosporaceae</taxon>
        <taxon>Phytophthora</taxon>
    </lineage>
</organism>
<keyword evidence="3" id="KW-1185">Reference proteome</keyword>
<sequence>METNKAHPSGLVINVDHHPDGATRRHVAQETSLRREDVDAHHREATLVHVNALTISKAVAVLMSVVGVRTTVVVTDHPVAETHTAVRISLKAEAGSHSSPVMNRESWCTEFQEGEKDLIAAHIRDKGMACVRRGDGTYEYKFERNRASNSGEEEDSDEGGSSGVLVITRDDIIANINKNPKMAPQQPM</sequence>
<evidence type="ECO:0000313" key="2">
    <source>
        <dbReference type="EMBL" id="KAE9162817.1"/>
    </source>
</evidence>
<evidence type="ECO:0000313" key="3">
    <source>
        <dbReference type="Proteomes" id="UP000433483"/>
    </source>
</evidence>
<protein>
    <submittedName>
        <fullName evidence="2">Uncharacterized protein</fullName>
    </submittedName>
</protein>
<accession>A0A6A3VCG9</accession>
<comment type="caution">
    <text evidence="2">The sequence shown here is derived from an EMBL/GenBank/DDBJ whole genome shotgun (WGS) entry which is preliminary data.</text>
</comment>
<dbReference type="Proteomes" id="UP000433483">
    <property type="component" value="Unassembled WGS sequence"/>
</dbReference>
<proteinExistence type="predicted"/>
<evidence type="ECO:0000256" key="1">
    <source>
        <dbReference type="SAM" id="MobiDB-lite"/>
    </source>
</evidence>
<gene>
    <name evidence="2" type="ORF">PF005_g30702</name>
</gene>
<name>A0A6A3VCG9_9STRA</name>
<dbReference type="EMBL" id="QXGB01005545">
    <property type="protein sequence ID" value="KAE9162817.1"/>
    <property type="molecule type" value="Genomic_DNA"/>
</dbReference>